<proteinExistence type="predicted"/>
<dbReference type="AlphaFoldDB" id="A0A9Q0H4S1"/>
<sequence length="126" mass="14298">MKLRLRKRNSVQQLVYMLLQAKHLLRLYAYRELLIITKVQTLVDSGRAEVILGVQWLQLLGPITVDYSKLTMDSCGKEPRHKAKYQVCLGGEIEGALRDCEASSPVPTIENTGVQKLTLNFLDRAK</sequence>
<reference evidence="1" key="1">
    <citation type="journal article" date="2023" name="Plant J.">
        <title>The genome of the king protea, Protea cynaroides.</title>
        <authorList>
            <person name="Chang J."/>
            <person name="Duong T.A."/>
            <person name="Schoeman C."/>
            <person name="Ma X."/>
            <person name="Roodt D."/>
            <person name="Barker N."/>
            <person name="Li Z."/>
            <person name="Van de Peer Y."/>
            <person name="Mizrachi E."/>
        </authorList>
    </citation>
    <scope>NUCLEOTIDE SEQUENCE</scope>
    <source>
        <tissue evidence="1">Young leaves</tissue>
    </source>
</reference>
<evidence type="ECO:0000313" key="2">
    <source>
        <dbReference type="Proteomes" id="UP001141806"/>
    </source>
</evidence>
<organism evidence="1 2">
    <name type="scientific">Protea cynaroides</name>
    <dbReference type="NCBI Taxonomy" id="273540"/>
    <lineage>
        <taxon>Eukaryota</taxon>
        <taxon>Viridiplantae</taxon>
        <taxon>Streptophyta</taxon>
        <taxon>Embryophyta</taxon>
        <taxon>Tracheophyta</taxon>
        <taxon>Spermatophyta</taxon>
        <taxon>Magnoliopsida</taxon>
        <taxon>Proteales</taxon>
        <taxon>Proteaceae</taxon>
        <taxon>Protea</taxon>
    </lineage>
</organism>
<gene>
    <name evidence="1" type="ORF">NE237_025186</name>
</gene>
<dbReference type="EMBL" id="JAMYWD010000010">
    <property type="protein sequence ID" value="KAJ4958075.1"/>
    <property type="molecule type" value="Genomic_DNA"/>
</dbReference>
<keyword evidence="2" id="KW-1185">Reference proteome</keyword>
<evidence type="ECO:0000313" key="1">
    <source>
        <dbReference type="EMBL" id="KAJ4958075.1"/>
    </source>
</evidence>
<accession>A0A9Q0H4S1</accession>
<protein>
    <submittedName>
        <fullName evidence="1">Uncharacterized protein</fullName>
    </submittedName>
</protein>
<dbReference type="Proteomes" id="UP001141806">
    <property type="component" value="Unassembled WGS sequence"/>
</dbReference>
<name>A0A9Q0H4S1_9MAGN</name>
<comment type="caution">
    <text evidence="1">The sequence shown here is derived from an EMBL/GenBank/DDBJ whole genome shotgun (WGS) entry which is preliminary data.</text>
</comment>